<sequence length="66" mass="6907">MKIPMWLGAILVIALSIAEAALELERRAVGATTRALIRGRGTDTPEGLANLVCVEEASPLPVPAGR</sequence>
<keyword evidence="2" id="KW-1185">Reference proteome</keyword>
<dbReference type="RefSeq" id="WP_345346011.1">
    <property type="nucleotide sequence ID" value="NZ_BAABFB010000046.1"/>
</dbReference>
<dbReference type="Proteomes" id="UP001501183">
    <property type="component" value="Unassembled WGS sequence"/>
</dbReference>
<organism evidence="1 2">
    <name type="scientific">Rhodococcus olei</name>
    <dbReference type="NCBI Taxonomy" id="2161675"/>
    <lineage>
        <taxon>Bacteria</taxon>
        <taxon>Bacillati</taxon>
        <taxon>Actinomycetota</taxon>
        <taxon>Actinomycetes</taxon>
        <taxon>Mycobacteriales</taxon>
        <taxon>Nocardiaceae</taxon>
        <taxon>Rhodococcus</taxon>
    </lineage>
</organism>
<reference evidence="2" key="1">
    <citation type="journal article" date="2019" name="Int. J. Syst. Evol. Microbiol.">
        <title>The Global Catalogue of Microorganisms (GCM) 10K type strain sequencing project: providing services to taxonomists for standard genome sequencing and annotation.</title>
        <authorList>
            <consortium name="The Broad Institute Genomics Platform"/>
            <consortium name="The Broad Institute Genome Sequencing Center for Infectious Disease"/>
            <person name="Wu L."/>
            <person name="Ma J."/>
        </authorList>
    </citation>
    <scope>NUCLEOTIDE SEQUENCE [LARGE SCALE GENOMIC DNA]</scope>
    <source>
        <strain evidence="2">JCM 32206</strain>
    </source>
</reference>
<evidence type="ECO:0000313" key="2">
    <source>
        <dbReference type="Proteomes" id="UP001501183"/>
    </source>
</evidence>
<gene>
    <name evidence="1" type="ORF">GCM10023094_28800</name>
</gene>
<protein>
    <submittedName>
        <fullName evidence="1">Uncharacterized protein</fullName>
    </submittedName>
</protein>
<proteinExistence type="predicted"/>
<dbReference type="EMBL" id="BAABFB010000046">
    <property type="protein sequence ID" value="GAA4481141.1"/>
    <property type="molecule type" value="Genomic_DNA"/>
</dbReference>
<accession>A0ABP8P459</accession>
<name>A0ABP8P459_9NOCA</name>
<evidence type="ECO:0000313" key="1">
    <source>
        <dbReference type="EMBL" id="GAA4481141.1"/>
    </source>
</evidence>
<comment type="caution">
    <text evidence="1">The sequence shown here is derived from an EMBL/GenBank/DDBJ whole genome shotgun (WGS) entry which is preliminary data.</text>
</comment>